<comment type="subcellular location">
    <subcellularLocation>
        <location evidence="1">Cytoplasm</location>
    </subcellularLocation>
</comment>
<dbReference type="InterPro" id="IPR056546">
    <property type="entry name" value="MreB_MamK-like"/>
</dbReference>
<name>A0ABS5SGA8_9BACT</name>
<dbReference type="Proteomes" id="UP000756860">
    <property type="component" value="Unassembled WGS sequence"/>
</dbReference>
<evidence type="ECO:0000313" key="8">
    <source>
        <dbReference type="Proteomes" id="UP000756860"/>
    </source>
</evidence>
<evidence type="ECO:0000313" key="7">
    <source>
        <dbReference type="EMBL" id="MBT0653052.1"/>
    </source>
</evidence>
<keyword evidence="8" id="KW-1185">Reference proteome</keyword>
<evidence type="ECO:0000256" key="4">
    <source>
        <dbReference type="ARBA" id="ARBA00022840"/>
    </source>
</evidence>
<keyword evidence="3" id="KW-0547">Nucleotide-binding</keyword>
<dbReference type="PANTHER" id="PTHR42749">
    <property type="entry name" value="CELL SHAPE-DETERMINING PROTEIN MREB"/>
    <property type="match status" value="1"/>
</dbReference>
<keyword evidence="2" id="KW-0963">Cytoplasm</keyword>
<sequence length="290" mass="30639">MMSLFPSGQWRQHVALDIGTATTRIAAGMSPSIEKPSRIGTKKALLHGVVVDGETTSEILRPLLDRTRIFGIVKPCVLACAPSDAGKEERQLLVDSIMRAGAAATSVIPEPLAAAIGSGIDVSSRYAQMVVDIGEGVTDCAVIRSSKITAACAIRVGCDRMRRAVVTAAQESRCADVSELQADTLLRTCGLTRSVEHAGSVMTAVALQPVLEEIAGTIDAFLRDMPHEVGCEIIESGICLTGGGALIPGVRDYMEQRTGIGITIARNPRASVVEGARAIVPVILLLNQWR</sequence>
<dbReference type="InterPro" id="IPR043129">
    <property type="entry name" value="ATPase_NBD"/>
</dbReference>
<keyword evidence="4" id="KW-0067">ATP-binding</keyword>
<evidence type="ECO:0000256" key="3">
    <source>
        <dbReference type="ARBA" id="ARBA00022741"/>
    </source>
</evidence>
<evidence type="ECO:0000256" key="2">
    <source>
        <dbReference type="ARBA" id="ARBA00022490"/>
    </source>
</evidence>
<evidence type="ECO:0000256" key="5">
    <source>
        <dbReference type="ARBA" id="ARBA00022960"/>
    </source>
</evidence>
<keyword evidence="5" id="KW-0133">Cell shape</keyword>
<dbReference type="EMBL" id="JAHCVK010000002">
    <property type="protein sequence ID" value="MBT0653052.1"/>
    <property type="molecule type" value="Genomic_DNA"/>
</dbReference>
<protein>
    <submittedName>
        <fullName evidence="7">Rod shape-determining protein</fullName>
    </submittedName>
</protein>
<accession>A0ABS5SGA8</accession>
<dbReference type="PRINTS" id="PR01652">
    <property type="entry name" value="SHAPEPROTEIN"/>
</dbReference>
<dbReference type="Pfam" id="PF06723">
    <property type="entry name" value="MreB_Mbl"/>
    <property type="match status" value="2"/>
</dbReference>
<dbReference type="Gene3D" id="3.30.420.40">
    <property type="match status" value="2"/>
</dbReference>
<reference evidence="7 8" key="1">
    <citation type="submission" date="2021-05" db="EMBL/GenBank/DDBJ databases">
        <title>The draft genome of Geobacter luticola JCM 17780.</title>
        <authorList>
            <person name="Xu Z."/>
            <person name="Masuda Y."/>
            <person name="Itoh H."/>
            <person name="Senoo K."/>
        </authorList>
    </citation>
    <scope>NUCLEOTIDE SEQUENCE [LARGE SCALE GENOMIC DNA]</scope>
    <source>
        <strain evidence="7 8">JCM 17780</strain>
    </source>
</reference>
<comment type="similarity">
    <text evidence="6">Belongs to the FtsA/MreB family.</text>
</comment>
<organism evidence="7 8">
    <name type="scientific">Geomobilimonas luticola</name>
    <dbReference type="NCBI Taxonomy" id="1114878"/>
    <lineage>
        <taxon>Bacteria</taxon>
        <taxon>Pseudomonadati</taxon>
        <taxon>Thermodesulfobacteriota</taxon>
        <taxon>Desulfuromonadia</taxon>
        <taxon>Geobacterales</taxon>
        <taxon>Geobacteraceae</taxon>
        <taxon>Geomobilimonas</taxon>
    </lineage>
</organism>
<dbReference type="SUPFAM" id="SSF53067">
    <property type="entry name" value="Actin-like ATPase domain"/>
    <property type="match status" value="2"/>
</dbReference>
<dbReference type="InterPro" id="IPR004753">
    <property type="entry name" value="MreB"/>
</dbReference>
<evidence type="ECO:0000256" key="1">
    <source>
        <dbReference type="ARBA" id="ARBA00004496"/>
    </source>
</evidence>
<dbReference type="RefSeq" id="WP_214175034.1">
    <property type="nucleotide sequence ID" value="NZ_JAHCVK010000002.1"/>
</dbReference>
<dbReference type="PANTHER" id="PTHR42749:SF1">
    <property type="entry name" value="CELL SHAPE-DETERMINING PROTEIN MREB"/>
    <property type="match status" value="1"/>
</dbReference>
<evidence type="ECO:0000256" key="6">
    <source>
        <dbReference type="ARBA" id="ARBA00023458"/>
    </source>
</evidence>
<comment type="caution">
    <text evidence="7">The sequence shown here is derived from an EMBL/GenBank/DDBJ whole genome shotgun (WGS) entry which is preliminary data.</text>
</comment>
<gene>
    <name evidence="7" type="ORF">KI810_08300</name>
</gene>
<proteinExistence type="inferred from homology"/>